<evidence type="ECO:0000313" key="3">
    <source>
        <dbReference type="Proteomes" id="UP000649617"/>
    </source>
</evidence>
<dbReference type="EMBL" id="CAJNIZ010003739">
    <property type="protein sequence ID" value="CAE7225369.1"/>
    <property type="molecule type" value="Genomic_DNA"/>
</dbReference>
<evidence type="ECO:0000313" key="2">
    <source>
        <dbReference type="EMBL" id="CAE7225369.1"/>
    </source>
</evidence>
<feature type="compositionally biased region" description="Polar residues" evidence="1">
    <location>
        <begin position="476"/>
        <end position="489"/>
    </location>
</feature>
<dbReference type="OrthoDB" id="425931at2759"/>
<keyword evidence="3" id="KW-1185">Reference proteome</keyword>
<feature type="region of interest" description="Disordered" evidence="1">
    <location>
        <begin position="464"/>
        <end position="505"/>
    </location>
</feature>
<proteinExistence type="predicted"/>
<sequence>MGGHQMKLFDLQSFATSKSSSSRFEEKTDDEIDAGFDFFQNDGPRSSSEMAQLRWMTKAIKNPGSPIFGWPTVLVEKALRKLATDGALAKKEYQWPIPLTSRYYHPWVLEIPEKVWDFDVSAFMLLGEAGAGKSPLGRSILMAQVPHNQTRFKCRQQPCIRCTPEIDFLRGSVIMGDSLDDTLCHLSMKMLKPILDVGLFEDSLPKIEDFITTIPYADFVKVIQPAFHSDITNAHRNAILKRKKLYGAFKNGVRMLPEDFQVEVRKEQEWVGKLVQKRLDERRPDHQMRLNVRAALFRDSAPSRPEPISCGIDRESVRVARELADMVSNAMKKARAWSTELKESHTVIDLDSPSRRELDGLDVGEELEDDVDPFGHGFDLNTQAMAECNFLNREQFLYTVKRCIIEDAHPEYPRATVLLEPSDRSHKTIDAWIDSFQNVVCDWAKLQITHGFDGKFFKALEKPTTSTTISPKKRPASTTKRPASASKTPASRKKPASCMKKPSSAISSNKARIFVVDESHLNKHNCKLGKLSKQGCPQKDQIWIWGAVLQGNMSTHFMFEILKHPADALDCKPRGHKEMLHNLRSLGLRRHDILVSDKWKATVSSAETLSRDMPFEHQIVNHSAGEIVISDGYTTNPIEAKWSVMKRWVRKRNGGKLPSHSDRQKWTNVIFEYQARCLLRAQRPDIIDHGHFHVLNFREALRLFAVS</sequence>
<reference evidence="2" key="1">
    <citation type="submission" date="2021-02" db="EMBL/GenBank/DDBJ databases">
        <authorList>
            <person name="Dougan E. K."/>
            <person name="Rhodes N."/>
            <person name="Thang M."/>
            <person name="Chan C."/>
        </authorList>
    </citation>
    <scope>NUCLEOTIDE SEQUENCE</scope>
</reference>
<evidence type="ECO:0000256" key="1">
    <source>
        <dbReference type="SAM" id="MobiDB-lite"/>
    </source>
</evidence>
<name>A0A812KK33_SYMPI</name>
<dbReference type="AlphaFoldDB" id="A0A812KK33"/>
<organism evidence="2 3">
    <name type="scientific">Symbiodinium pilosum</name>
    <name type="common">Dinoflagellate</name>
    <dbReference type="NCBI Taxonomy" id="2952"/>
    <lineage>
        <taxon>Eukaryota</taxon>
        <taxon>Sar</taxon>
        <taxon>Alveolata</taxon>
        <taxon>Dinophyceae</taxon>
        <taxon>Suessiales</taxon>
        <taxon>Symbiodiniaceae</taxon>
        <taxon>Symbiodinium</taxon>
    </lineage>
</organism>
<accession>A0A812KK33</accession>
<protein>
    <submittedName>
        <fullName evidence="2">Uncharacterized protein</fullName>
    </submittedName>
</protein>
<dbReference type="Proteomes" id="UP000649617">
    <property type="component" value="Unassembled WGS sequence"/>
</dbReference>
<gene>
    <name evidence="2" type="ORF">SPIL2461_LOCUS3154</name>
</gene>
<comment type="caution">
    <text evidence="2">The sequence shown here is derived from an EMBL/GenBank/DDBJ whole genome shotgun (WGS) entry which is preliminary data.</text>
</comment>